<dbReference type="Proteomes" id="UP000292136">
    <property type="component" value="Unassembled WGS sequence"/>
</dbReference>
<name>A0ABY0IM95_9RHOO</name>
<sequence length="234" mass="24833">MELNTVINRFGGRCIVGILTALVISMPAAAQVSNGEAVSGLKEALTRGAEVAVSQLGKTDGFLGNDKVRIPLPGALEDAAEMMKKFGAGKQADQLVETMNRAAEAAVVEAKPLLVKAVKEMSVKDAQGILSGGDDAATQYFKRSTSEPLAQKFLPIVKKATAKVQLADKYNQFAGKAAKFHLIDAKDANLDDYVTRKALDGLYLIIAEQEKAIRKDPIGTGSKVIGKVFGSLLK</sequence>
<dbReference type="EMBL" id="SHKM01000002">
    <property type="protein sequence ID" value="RZT76326.1"/>
    <property type="molecule type" value="Genomic_DNA"/>
</dbReference>
<dbReference type="InterPro" id="IPR025245">
    <property type="entry name" value="DUF4197"/>
</dbReference>
<gene>
    <name evidence="2" type="ORF">EV678_2202</name>
</gene>
<evidence type="ECO:0000313" key="3">
    <source>
        <dbReference type="Proteomes" id="UP000292136"/>
    </source>
</evidence>
<dbReference type="RefSeq" id="WP_130459564.1">
    <property type="nucleotide sequence ID" value="NZ_SHKM01000002.1"/>
</dbReference>
<keyword evidence="3" id="KW-1185">Reference proteome</keyword>
<feature type="signal peptide" evidence="1">
    <location>
        <begin position="1"/>
        <end position="30"/>
    </location>
</feature>
<evidence type="ECO:0000256" key="1">
    <source>
        <dbReference type="SAM" id="SignalP"/>
    </source>
</evidence>
<keyword evidence="1" id="KW-0732">Signal</keyword>
<protein>
    <submittedName>
        <fullName evidence="2">Uncharacterized protein DUF4197</fullName>
    </submittedName>
</protein>
<proteinExistence type="predicted"/>
<accession>A0ABY0IM95</accession>
<dbReference type="Pfam" id="PF13852">
    <property type="entry name" value="DUF4197"/>
    <property type="match status" value="1"/>
</dbReference>
<comment type="caution">
    <text evidence="2">The sequence shown here is derived from an EMBL/GenBank/DDBJ whole genome shotgun (WGS) entry which is preliminary data.</text>
</comment>
<organism evidence="2 3">
    <name type="scientific">Azospira oryzae</name>
    <dbReference type="NCBI Taxonomy" id="146939"/>
    <lineage>
        <taxon>Bacteria</taxon>
        <taxon>Pseudomonadati</taxon>
        <taxon>Pseudomonadota</taxon>
        <taxon>Betaproteobacteria</taxon>
        <taxon>Rhodocyclales</taxon>
        <taxon>Rhodocyclaceae</taxon>
        <taxon>Azospira</taxon>
    </lineage>
</organism>
<feature type="chain" id="PRO_5047035461" evidence="1">
    <location>
        <begin position="31"/>
        <end position="234"/>
    </location>
</feature>
<evidence type="ECO:0000313" key="2">
    <source>
        <dbReference type="EMBL" id="RZT76326.1"/>
    </source>
</evidence>
<reference evidence="2 3" key="1">
    <citation type="submission" date="2019-02" db="EMBL/GenBank/DDBJ databases">
        <title>Genomic Encyclopedia of Type Strains, Phase IV (KMG-IV): sequencing the most valuable type-strain genomes for metagenomic binning, comparative biology and taxonomic classification.</title>
        <authorList>
            <person name="Goeker M."/>
        </authorList>
    </citation>
    <scope>NUCLEOTIDE SEQUENCE [LARGE SCALE GENOMIC DNA]</scope>
    <source>
        <strain evidence="2 3">DSM 21223</strain>
    </source>
</reference>